<feature type="signal peptide" evidence="1">
    <location>
        <begin position="1"/>
        <end position="19"/>
    </location>
</feature>
<reference evidence="2 3" key="1">
    <citation type="submission" date="2019-09" db="EMBL/GenBank/DDBJ databases">
        <authorList>
            <person name="Li Y."/>
        </authorList>
    </citation>
    <scope>NUCLEOTIDE SEQUENCE [LARGE SCALE GENOMIC DNA]</scope>
    <source>
        <strain evidence="2 3">L3-3HA</strain>
    </source>
</reference>
<feature type="chain" id="PRO_5023839143" evidence="1">
    <location>
        <begin position="20"/>
        <end position="321"/>
    </location>
</feature>
<proteinExistence type="predicted"/>
<keyword evidence="3" id="KW-1185">Reference proteome</keyword>
<dbReference type="RefSeq" id="WP_150436231.1">
    <property type="nucleotide sequence ID" value="NZ_VYKJ01000009.1"/>
</dbReference>
<evidence type="ECO:0000313" key="2">
    <source>
        <dbReference type="EMBL" id="KAA8998172.1"/>
    </source>
</evidence>
<gene>
    <name evidence="2" type="ORF">FJU30_17310</name>
</gene>
<comment type="caution">
    <text evidence="2">The sequence shown here is derived from an EMBL/GenBank/DDBJ whole genome shotgun (WGS) entry which is preliminary data.</text>
</comment>
<organism evidence="2 3">
    <name type="scientific">Affinibrenneria salicis</name>
    <dbReference type="NCBI Taxonomy" id="2590031"/>
    <lineage>
        <taxon>Bacteria</taxon>
        <taxon>Pseudomonadati</taxon>
        <taxon>Pseudomonadota</taxon>
        <taxon>Gammaproteobacteria</taxon>
        <taxon>Enterobacterales</taxon>
        <taxon>Pectobacteriaceae</taxon>
        <taxon>Affinibrenneria</taxon>
    </lineage>
</organism>
<keyword evidence="1" id="KW-0732">Signal</keyword>
<dbReference type="Proteomes" id="UP000335415">
    <property type="component" value="Unassembled WGS sequence"/>
</dbReference>
<sequence>MKYWIIGILPLLAAAPAAAESYRVVSSPSLQLEVFIDNVKDTQPESWCRNTLPLRIVSGEDRRDSEVLNNFMPRLGNLLQHQCPSLQSISWQFNNKKGEDIASGSAQKNQNWKVQVAIAPLPEKPAAELPTELSPRADSTAWQRFELPDGCAFRTYWGQSAGDALFIPDDKSLTCGDDKWLSGQTRLSLTVNGKLQPTDVAFIQGYPMAGLSVEQAENIHVMEANNQRLILQEKNLPQSWLVLPYRKAQHAWVYDSTLVVQIDKEQARNANVLKQRLDAVRQAWTPHLSRKAIANILLVENFYPELQDPAIGVYREIHAPR</sequence>
<dbReference type="OrthoDB" id="6515265at2"/>
<evidence type="ECO:0000313" key="3">
    <source>
        <dbReference type="Proteomes" id="UP000335415"/>
    </source>
</evidence>
<dbReference type="AlphaFoldDB" id="A0A5J5FWL6"/>
<protein>
    <submittedName>
        <fullName evidence="2">Uncharacterized protein</fullName>
    </submittedName>
</protein>
<dbReference type="EMBL" id="VYKJ01000009">
    <property type="protein sequence ID" value="KAA8998172.1"/>
    <property type="molecule type" value="Genomic_DNA"/>
</dbReference>
<evidence type="ECO:0000256" key="1">
    <source>
        <dbReference type="SAM" id="SignalP"/>
    </source>
</evidence>
<name>A0A5J5FWL6_9GAMM</name>
<accession>A0A5J5FWL6</accession>